<gene>
    <name evidence="5" type="ORF">Mgra_00007237</name>
</gene>
<dbReference type="Pfam" id="PF08701">
    <property type="entry name" value="GN3L_Grn1"/>
    <property type="match status" value="1"/>
</dbReference>
<keyword evidence="6" id="KW-1185">Reference proteome</keyword>
<feature type="compositionally biased region" description="Basic and acidic residues" evidence="3">
    <location>
        <begin position="64"/>
        <end position="97"/>
    </location>
</feature>
<evidence type="ECO:0000256" key="1">
    <source>
        <dbReference type="ARBA" id="ARBA00004123"/>
    </source>
</evidence>
<keyword evidence="2" id="KW-0539">Nucleus</keyword>
<dbReference type="InterPro" id="IPR014813">
    <property type="entry name" value="Gnl3_N_dom"/>
</dbReference>
<comment type="subcellular location">
    <subcellularLocation>
        <location evidence="1">Nucleus</location>
    </subcellularLocation>
</comment>
<name>A0A8S9ZJ36_9BILA</name>
<evidence type="ECO:0000259" key="4">
    <source>
        <dbReference type="Pfam" id="PF08701"/>
    </source>
</evidence>
<feature type="domain" description="Guanine nucleotide-binding protein-like 3 N-terminal" evidence="4">
    <location>
        <begin position="39"/>
        <end position="93"/>
    </location>
</feature>
<organism evidence="5 6">
    <name type="scientific">Meloidogyne graminicola</name>
    <dbReference type="NCBI Taxonomy" id="189291"/>
    <lineage>
        <taxon>Eukaryota</taxon>
        <taxon>Metazoa</taxon>
        <taxon>Ecdysozoa</taxon>
        <taxon>Nematoda</taxon>
        <taxon>Chromadorea</taxon>
        <taxon>Rhabditida</taxon>
        <taxon>Tylenchina</taxon>
        <taxon>Tylenchomorpha</taxon>
        <taxon>Tylenchoidea</taxon>
        <taxon>Meloidogynidae</taxon>
        <taxon>Meloidogyninae</taxon>
        <taxon>Meloidogyne</taxon>
    </lineage>
</organism>
<dbReference type="GO" id="GO:0005634">
    <property type="term" value="C:nucleus"/>
    <property type="evidence" value="ECO:0007669"/>
    <property type="project" value="UniProtKB-SubCell"/>
</dbReference>
<evidence type="ECO:0000313" key="6">
    <source>
        <dbReference type="Proteomes" id="UP000605970"/>
    </source>
</evidence>
<evidence type="ECO:0000256" key="3">
    <source>
        <dbReference type="SAM" id="MobiDB-lite"/>
    </source>
</evidence>
<dbReference type="AlphaFoldDB" id="A0A8S9ZJ36"/>
<dbReference type="EMBL" id="JABEBT010000078">
    <property type="protein sequence ID" value="KAF7633355.1"/>
    <property type="molecule type" value="Genomic_DNA"/>
</dbReference>
<accession>A0A8S9ZJ36</accession>
<proteinExistence type="predicted"/>
<evidence type="ECO:0000256" key="2">
    <source>
        <dbReference type="ARBA" id="ARBA00023242"/>
    </source>
</evidence>
<feature type="region of interest" description="Disordered" evidence="3">
    <location>
        <begin position="40"/>
        <end position="109"/>
    </location>
</feature>
<feature type="compositionally biased region" description="Basic residues" evidence="3">
    <location>
        <begin position="40"/>
        <end position="50"/>
    </location>
</feature>
<feature type="compositionally biased region" description="Basic residues" evidence="3">
    <location>
        <begin position="98"/>
        <end position="107"/>
    </location>
</feature>
<sequence length="124" mass="14504">MSVLYLKIIHQLLLYGSSLGMCWGNCIRLKKRSKRLGCKKKYKIQPKKKGSKGEKPISVPNKCPFKEDPLKEAETRRKQLKDELQEKKRSCNEESIKEKKKQQKKIAKKTENLTDEFFTGMEIS</sequence>
<comment type="caution">
    <text evidence="5">The sequence shown here is derived from an EMBL/GenBank/DDBJ whole genome shotgun (WGS) entry which is preliminary data.</text>
</comment>
<protein>
    <submittedName>
        <fullName evidence="5">CP-type G domain-containing protein</fullName>
    </submittedName>
</protein>
<evidence type="ECO:0000313" key="5">
    <source>
        <dbReference type="EMBL" id="KAF7633355.1"/>
    </source>
</evidence>
<dbReference type="Proteomes" id="UP000605970">
    <property type="component" value="Unassembled WGS sequence"/>
</dbReference>
<reference evidence="5" key="1">
    <citation type="journal article" date="2020" name="Ecol. Evol.">
        <title>Genome structure and content of the rice root-knot nematode (Meloidogyne graminicola).</title>
        <authorList>
            <person name="Phan N.T."/>
            <person name="Danchin E.G.J."/>
            <person name="Klopp C."/>
            <person name="Perfus-Barbeoch L."/>
            <person name="Kozlowski D.K."/>
            <person name="Koutsovoulos G.D."/>
            <person name="Lopez-Roques C."/>
            <person name="Bouchez O."/>
            <person name="Zahm M."/>
            <person name="Besnard G."/>
            <person name="Bellafiore S."/>
        </authorList>
    </citation>
    <scope>NUCLEOTIDE SEQUENCE</scope>
    <source>
        <strain evidence="5">VN-18</strain>
    </source>
</reference>